<evidence type="ECO:0000313" key="1">
    <source>
        <dbReference type="EMBL" id="WAJ28823.1"/>
    </source>
</evidence>
<dbReference type="EC" id="2.4.-.-" evidence="1"/>
<organism evidence="1 2">
    <name type="scientific">Antarcticirhabdus aurantiaca</name>
    <dbReference type="NCBI Taxonomy" id="2606717"/>
    <lineage>
        <taxon>Bacteria</taxon>
        <taxon>Pseudomonadati</taxon>
        <taxon>Pseudomonadota</taxon>
        <taxon>Alphaproteobacteria</taxon>
        <taxon>Hyphomicrobiales</taxon>
        <taxon>Aurantimonadaceae</taxon>
        <taxon>Antarcticirhabdus</taxon>
    </lineage>
</organism>
<reference evidence="1" key="1">
    <citation type="submission" date="2022-11" db="EMBL/GenBank/DDBJ databases">
        <title>beta-Carotene-producing bacterium, Jeongeuplla avenae sp. nov., alleviates the salt stress of Arabidopsis seedlings.</title>
        <authorList>
            <person name="Jiang L."/>
            <person name="Lee J."/>
        </authorList>
    </citation>
    <scope>NUCLEOTIDE SEQUENCE</scope>
    <source>
        <strain evidence="1">DY_R2A_6</strain>
    </source>
</reference>
<evidence type="ECO:0000313" key="2">
    <source>
        <dbReference type="Proteomes" id="UP001163223"/>
    </source>
</evidence>
<name>A0ACD4NPQ8_9HYPH</name>
<dbReference type="Proteomes" id="UP001163223">
    <property type="component" value="Chromosome"/>
</dbReference>
<keyword evidence="2" id="KW-1185">Reference proteome</keyword>
<accession>A0ACD4NPQ8</accession>
<protein>
    <submittedName>
        <fullName evidence="1">Glycosyltransferase</fullName>
        <ecNumber evidence="1">2.4.-.-</ecNumber>
    </submittedName>
</protein>
<gene>
    <name evidence="1" type="ORF">OXU80_00795</name>
</gene>
<dbReference type="EMBL" id="CP113520">
    <property type="protein sequence ID" value="WAJ28823.1"/>
    <property type="molecule type" value="Genomic_DNA"/>
</dbReference>
<proteinExistence type="predicted"/>
<keyword evidence="1" id="KW-0808">Transferase</keyword>
<sequence>MHLLFVGSLLPEAAPATGFDIATRAIVDGLERAGARLTLLGFRRPGTAPPGREGTVRVVDLGPLGIENSGAGRLTKAAWVARALGLGLPVAAAKLSGLGEAALLARIAEAGPFDGIVLNSVQMPAAYPALTRSLPFLYVAHNVEHASAAQNAANADSAASRFLFARESRLLARIEADLCARARRVACLTDADRAGLGVSSAKGVVLPLTLGRRPHADDGRRTHDVGLIGTWSWAPNRVGLDWFVREVAPRLPADIRVAVAGRFDGSPPPAPANVAFLGRVPDASAFVRASRVLALATKGGTGIQLKTIEALEEGMPAVATPEALRGVCEPPDNLAVRSDPAAFAEALVALVEAERRGERLRADGSRFAAGQRAGLAAALAQAIGAFAPAGSGAPARARTPVSMSLDPEPVR</sequence>
<keyword evidence="1" id="KW-0328">Glycosyltransferase</keyword>